<accession>A0A2W5PUQ5</accession>
<proteinExistence type="predicted"/>
<protein>
    <recommendedName>
        <fullName evidence="1">Putative DnaT-like domain-containing protein</fullName>
    </recommendedName>
</protein>
<evidence type="ECO:0000313" key="2">
    <source>
        <dbReference type="EMBL" id="PZQ46173.1"/>
    </source>
</evidence>
<dbReference type="EMBL" id="QFQB01000031">
    <property type="protein sequence ID" value="PZQ46173.1"/>
    <property type="molecule type" value="Genomic_DNA"/>
</dbReference>
<sequence>MIVETGAVIPDADSYVSVAEADAYFTSRGIDAWAGATSVKESALVRATDYVEQTYDGRWKGERVSSDQSLSWPRYDVCVDGYYIPMAAIPKQLVRAVCELAVKALSSDLNPDIDKGGVKFEKVDVIETEYFENGPLNTKRPAVDGNLRGLLISNGVNAKVVRV</sequence>
<gene>
    <name evidence="2" type="ORF">DI551_05700</name>
</gene>
<evidence type="ECO:0000259" key="1">
    <source>
        <dbReference type="Pfam" id="PF20557"/>
    </source>
</evidence>
<comment type="caution">
    <text evidence="2">The sequence shown here is derived from an EMBL/GenBank/DDBJ whole genome shotgun (WGS) entry which is preliminary data.</text>
</comment>
<dbReference type="AlphaFoldDB" id="A0A2W5PUQ5"/>
<evidence type="ECO:0000313" key="3">
    <source>
        <dbReference type="Proteomes" id="UP000249417"/>
    </source>
</evidence>
<name>A0A2W5PUQ5_9BACT</name>
<reference evidence="2 3" key="1">
    <citation type="submission" date="2017-08" db="EMBL/GenBank/DDBJ databases">
        <title>Infants hospitalized years apart are colonized by the same room-sourced microbial strains.</title>
        <authorList>
            <person name="Brooks B."/>
            <person name="Olm M.R."/>
            <person name="Firek B.A."/>
            <person name="Baker R."/>
            <person name="Thomas B.C."/>
            <person name="Morowitz M.J."/>
            <person name="Banfield J.F."/>
        </authorList>
    </citation>
    <scope>NUCLEOTIDE SEQUENCE [LARGE SCALE GENOMIC DNA]</scope>
    <source>
        <strain evidence="2">S2_005_002_R2_29</strain>
    </source>
</reference>
<dbReference type="InterPro" id="IPR046787">
    <property type="entry name" value="DnaT_2"/>
</dbReference>
<organism evidence="2 3">
    <name type="scientific">Micavibrio aeruginosavorus</name>
    <dbReference type="NCBI Taxonomy" id="349221"/>
    <lineage>
        <taxon>Bacteria</taxon>
        <taxon>Pseudomonadati</taxon>
        <taxon>Bdellovibrionota</taxon>
        <taxon>Bdellovibrionia</taxon>
        <taxon>Bdellovibrionales</taxon>
        <taxon>Pseudobdellovibrionaceae</taxon>
        <taxon>Micavibrio</taxon>
    </lineage>
</organism>
<dbReference type="Pfam" id="PF20557">
    <property type="entry name" value="DnaT_2"/>
    <property type="match status" value="1"/>
</dbReference>
<dbReference type="Proteomes" id="UP000249417">
    <property type="component" value="Unassembled WGS sequence"/>
</dbReference>
<feature type="domain" description="Putative DnaT-like" evidence="1">
    <location>
        <begin position="1"/>
        <end position="162"/>
    </location>
</feature>